<reference evidence="3" key="1">
    <citation type="submission" date="2018-06" db="EMBL/GenBank/DDBJ databases">
        <authorList>
            <person name="Cea G.-C."/>
            <person name="William W."/>
        </authorList>
    </citation>
    <scope>NUCLEOTIDE SEQUENCE [LARGE SCALE GENOMIC DNA]</scope>
    <source>
        <strain evidence="3">DB21MT-2</strain>
    </source>
</reference>
<dbReference type="AlphaFoldDB" id="A0A330M7I2"/>
<dbReference type="EMBL" id="LS483452">
    <property type="protein sequence ID" value="SQH78291.1"/>
    <property type="molecule type" value="Genomic_DNA"/>
</dbReference>
<evidence type="ECO:0000256" key="1">
    <source>
        <dbReference type="SAM" id="Phobius"/>
    </source>
</evidence>
<evidence type="ECO:0000313" key="2">
    <source>
        <dbReference type="EMBL" id="SQH78291.1"/>
    </source>
</evidence>
<name>A0A330M7I2_9GAMM</name>
<keyword evidence="1" id="KW-0472">Membrane</keyword>
<gene>
    <name evidence="2" type="ORF">SHEWBE_4331</name>
</gene>
<feature type="transmembrane region" description="Helical" evidence="1">
    <location>
        <begin position="59"/>
        <end position="78"/>
    </location>
</feature>
<proteinExistence type="predicted"/>
<dbReference type="KEGG" id="sbk:SHEWBE_4331"/>
<keyword evidence="1" id="KW-1133">Transmembrane helix</keyword>
<organism evidence="2 3">
    <name type="scientific">Shewanella benthica</name>
    <dbReference type="NCBI Taxonomy" id="43661"/>
    <lineage>
        <taxon>Bacteria</taxon>
        <taxon>Pseudomonadati</taxon>
        <taxon>Pseudomonadota</taxon>
        <taxon>Gammaproteobacteria</taxon>
        <taxon>Alteromonadales</taxon>
        <taxon>Shewanellaceae</taxon>
        <taxon>Shewanella</taxon>
    </lineage>
</organism>
<dbReference type="Proteomes" id="UP000250123">
    <property type="component" value="Chromosome SHEWBE"/>
</dbReference>
<sequence length="91" mass="10905">MFYLVLYQQFISIYQYLSVFISIYRFYMGESLFSIFIAFSCRVLHYLTYRNGMTARPALAFYSSYLFKLTALASRLWLNYQKNGCSDEYLV</sequence>
<keyword evidence="1" id="KW-0812">Transmembrane</keyword>
<accession>A0A330M7I2</accession>
<evidence type="ECO:0000313" key="3">
    <source>
        <dbReference type="Proteomes" id="UP000250123"/>
    </source>
</evidence>
<protein>
    <submittedName>
        <fullName evidence="2">Uncharacterized protein</fullName>
    </submittedName>
</protein>